<dbReference type="AlphaFoldDB" id="A0A413FE36"/>
<comment type="caution">
    <text evidence="2">The sequence shown here is derived from an EMBL/GenBank/DDBJ whole genome shotgun (WGS) entry which is preliminary data.</text>
</comment>
<accession>A0A413FE36</accession>
<sequence length="333" mass="36012">MTVLEVGILERAERVVLGIDVGGTKVCVGVVTEDGRVVEKQRYPHRNVPVEEWTKELMAQTDALLERCGMRDRIAAVGIGCRGNVDHRSQRLLATTIMKLSPEFDFCRALRSRYGRPVYIDNDVKAVACAEIVFGAGRECGDFVCYNVGTGIAVASVAEGRLIRGRDNNAGEISTDYLPGGRDGEAAPGLEAAASGRGIEDQARALLNAYPDSALAAQGETLAARDVLAACREGDPLAGKVVGRALYMLAASAVNIRHLLNPERFVFVGGVISDPWFFEQLQRTVEELSRAVGERWDAVLQVSELGIEHAGLLGAASVAFYNMKLNEQNHKEV</sequence>
<dbReference type="EMBL" id="QSBM01000010">
    <property type="protein sequence ID" value="RGX28694.1"/>
    <property type="molecule type" value="Genomic_DNA"/>
</dbReference>
<evidence type="ECO:0000256" key="1">
    <source>
        <dbReference type="ARBA" id="ARBA00006479"/>
    </source>
</evidence>
<reference evidence="2 3" key="1">
    <citation type="submission" date="2018-08" db="EMBL/GenBank/DDBJ databases">
        <title>A genome reference for cultivated species of the human gut microbiota.</title>
        <authorList>
            <person name="Zou Y."/>
            <person name="Xue W."/>
            <person name="Luo G."/>
        </authorList>
    </citation>
    <scope>NUCLEOTIDE SEQUENCE [LARGE SCALE GENOMIC DNA]</scope>
    <source>
        <strain evidence="2 3">AF04-15</strain>
    </source>
</reference>
<dbReference type="PANTHER" id="PTHR18964:SF149">
    <property type="entry name" value="BIFUNCTIONAL UDP-N-ACETYLGLUCOSAMINE 2-EPIMERASE_N-ACETYLMANNOSAMINE KINASE"/>
    <property type="match status" value="1"/>
</dbReference>
<comment type="similarity">
    <text evidence="1">Belongs to the ROK (NagC/XylR) family.</text>
</comment>
<proteinExistence type="inferred from homology"/>
<dbReference type="InterPro" id="IPR043129">
    <property type="entry name" value="ATPase_NBD"/>
</dbReference>
<dbReference type="SUPFAM" id="SSF53067">
    <property type="entry name" value="Actin-like ATPase domain"/>
    <property type="match status" value="1"/>
</dbReference>
<protein>
    <submittedName>
        <fullName evidence="2">ROK family protein</fullName>
    </submittedName>
</protein>
<dbReference type="InterPro" id="IPR000600">
    <property type="entry name" value="ROK"/>
</dbReference>
<dbReference type="PANTHER" id="PTHR18964">
    <property type="entry name" value="ROK (REPRESSOR, ORF, KINASE) FAMILY"/>
    <property type="match status" value="1"/>
</dbReference>
<dbReference type="Proteomes" id="UP000283880">
    <property type="component" value="Unassembled WGS sequence"/>
</dbReference>
<dbReference type="Gene3D" id="3.30.420.40">
    <property type="match status" value="2"/>
</dbReference>
<organism evidence="2 3">
    <name type="scientific">Enterocloster asparagiformis</name>
    <dbReference type="NCBI Taxonomy" id="333367"/>
    <lineage>
        <taxon>Bacteria</taxon>
        <taxon>Bacillati</taxon>
        <taxon>Bacillota</taxon>
        <taxon>Clostridia</taxon>
        <taxon>Lachnospirales</taxon>
        <taxon>Lachnospiraceae</taxon>
        <taxon>Enterocloster</taxon>
    </lineage>
</organism>
<dbReference type="OrthoDB" id="9795247at2"/>
<gene>
    <name evidence="2" type="ORF">DWV29_13835</name>
</gene>
<name>A0A413FE36_9FIRM</name>
<dbReference type="Pfam" id="PF00480">
    <property type="entry name" value="ROK"/>
    <property type="match status" value="1"/>
</dbReference>
<evidence type="ECO:0000313" key="3">
    <source>
        <dbReference type="Proteomes" id="UP000283880"/>
    </source>
</evidence>
<evidence type="ECO:0000313" key="2">
    <source>
        <dbReference type="EMBL" id="RGX28694.1"/>
    </source>
</evidence>